<dbReference type="EMBL" id="HBUE01031619">
    <property type="protein sequence ID" value="CAG6456684.1"/>
    <property type="molecule type" value="Transcribed_RNA"/>
</dbReference>
<organism evidence="1">
    <name type="scientific">Culex pipiens</name>
    <name type="common">House mosquito</name>
    <dbReference type="NCBI Taxonomy" id="7175"/>
    <lineage>
        <taxon>Eukaryota</taxon>
        <taxon>Metazoa</taxon>
        <taxon>Ecdysozoa</taxon>
        <taxon>Arthropoda</taxon>
        <taxon>Hexapoda</taxon>
        <taxon>Insecta</taxon>
        <taxon>Pterygota</taxon>
        <taxon>Neoptera</taxon>
        <taxon>Endopterygota</taxon>
        <taxon>Diptera</taxon>
        <taxon>Nematocera</taxon>
        <taxon>Culicoidea</taxon>
        <taxon>Culicidae</taxon>
        <taxon>Culicinae</taxon>
        <taxon>Culicini</taxon>
        <taxon>Culex</taxon>
        <taxon>Culex</taxon>
    </lineage>
</organism>
<accession>A0A8D8F418</accession>
<dbReference type="AlphaFoldDB" id="A0A8D8F418"/>
<sequence>MVMRVRLLRELLLLEPPPPPEERFRLREELELFFLPPSPLPGSFFLLDFFFLGVSPSVSAPSPALSSFSCSFFSLSSSRLLMGIFDTGMSSKSVTSVSSIEPEASGLESFSGPEVASVEFCECINEASV</sequence>
<protein>
    <submittedName>
        <fullName evidence="1">(northern house mosquito) hypothetical protein</fullName>
    </submittedName>
</protein>
<evidence type="ECO:0000313" key="1">
    <source>
        <dbReference type="EMBL" id="CAG6456688.1"/>
    </source>
</evidence>
<dbReference type="EMBL" id="HBUE01031620">
    <property type="protein sequence ID" value="CAG6456688.1"/>
    <property type="molecule type" value="Transcribed_RNA"/>
</dbReference>
<name>A0A8D8F418_CULPI</name>
<proteinExistence type="predicted"/>
<reference evidence="1" key="1">
    <citation type="submission" date="2021-05" db="EMBL/GenBank/DDBJ databases">
        <authorList>
            <person name="Alioto T."/>
            <person name="Alioto T."/>
            <person name="Gomez Garrido J."/>
        </authorList>
    </citation>
    <scope>NUCLEOTIDE SEQUENCE</scope>
</reference>